<evidence type="ECO:0000313" key="3">
    <source>
        <dbReference type="Proteomes" id="UP000598271"/>
    </source>
</evidence>
<evidence type="ECO:0000259" key="1">
    <source>
        <dbReference type="SMART" id="SM00953"/>
    </source>
</evidence>
<dbReference type="Pfam" id="PF08808">
    <property type="entry name" value="RES"/>
    <property type="match status" value="1"/>
</dbReference>
<dbReference type="SMART" id="SM00953">
    <property type="entry name" value="RES"/>
    <property type="match status" value="1"/>
</dbReference>
<dbReference type="Proteomes" id="UP000598271">
    <property type="component" value="Unassembled WGS sequence"/>
</dbReference>
<dbReference type="RefSeq" id="WP_189568332.1">
    <property type="nucleotide sequence ID" value="NZ_BMXF01000007.1"/>
</dbReference>
<accession>A0A8J3DDR2</accession>
<dbReference type="EMBL" id="BMXF01000007">
    <property type="protein sequence ID" value="GHB86685.1"/>
    <property type="molecule type" value="Genomic_DNA"/>
</dbReference>
<proteinExistence type="predicted"/>
<comment type="caution">
    <text evidence="2">The sequence shown here is derived from an EMBL/GenBank/DDBJ whole genome shotgun (WGS) entry which is preliminary data.</text>
</comment>
<gene>
    <name evidence="2" type="ORF">GCM10007390_47930</name>
</gene>
<protein>
    <recommendedName>
        <fullName evidence="1">RES domain-containing protein</fullName>
    </recommendedName>
</protein>
<keyword evidence="3" id="KW-1185">Reference proteome</keyword>
<sequence length="158" mass="18149">MKLYRILKEPYWQDPLSVVGAEIAGGRWNPPGQGILYTASSPELALLETLVHFPHVPYDQLPRLRVFTLEIPEGEIRWIYPELLPDEWAEPTALPLTQRIFSEWLHEPLDLGLGVPSAVVDISYNVLLHPRHALYPTIEVIGQQDLILDQRLWNISKK</sequence>
<evidence type="ECO:0000313" key="2">
    <source>
        <dbReference type="EMBL" id="GHB86685.1"/>
    </source>
</evidence>
<name>A0A8J3DDR2_9BACT</name>
<organism evidence="2 3">
    <name type="scientific">Persicitalea jodogahamensis</name>
    <dbReference type="NCBI Taxonomy" id="402147"/>
    <lineage>
        <taxon>Bacteria</taxon>
        <taxon>Pseudomonadati</taxon>
        <taxon>Bacteroidota</taxon>
        <taxon>Cytophagia</taxon>
        <taxon>Cytophagales</taxon>
        <taxon>Spirosomataceae</taxon>
        <taxon>Persicitalea</taxon>
    </lineage>
</organism>
<dbReference type="AlphaFoldDB" id="A0A8J3DDR2"/>
<dbReference type="InterPro" id="IPR014914">
    <property type="entry name" value="RES_dom"/>
</dbReference>
<reference evidence="2 3" key="1">
    <citation type="journal article" date="2014" name="Int. J. Syst. Evol. Microbiol.">
        <title>Complete genome sequence of Corynebacterium casei LMG S-19264T (=DSM 44701T), isolated from a smear-ripened cheese.</title>
        <authorList>
            <consortium name="US DOE Joint Genome Institute (JGI-PGF)"/>
            <person name="Walter F."/>
            <person name="Albersmeier A."/>
            <person name="Kalinowski J."/>
            <person name="Ruckert C."/>
        </authorList>
    </citation>
    <scope>NUCLEOTIDE SEQUENCE [LARGE SCALE GENOMIC DNA]</scope>
    <source>
        <strain evidence="2 3">KCTC 12866</strain>
    </source>
</reference>
<feature type="domain" description="RES" evidence="1">
    <location>
        <begin position="15"/>
        <end position="140"/>
    </location>
</feature>